<name>A0ABU5QFB9_9BACT</name>
<dbReference type="SUPFAM" id="SSF53383">
    <property type="entry name" value="PLP-dependent transferases"/>
    <property type="match status" value="1"/>
</dbReference>
<evidence type="ECO:0000256" key="8">
    <source>
        <dbReference type="ARBA" id="ARBA00023014"/>
    </source>
</evidence>
<organism evidence="12 13">
    <name type="scientific">Arcicella rigui</name>
    <dbReference type="NCBI Taxonomy" id="797020"/>
    <lineage>
        <taxon>Bacteria</taxon>
        <taxon>Pseudomonadati</taxon>
        <taxon>Bacteroidota</taxon>
        <taxon>Cytophagia</taxon>
        <taxon>Cytophagales</taxon>
        <taxon>Flectobacillaceae</taxon>
        <taxon>Arcicella</taxon>
    </lineage>
</organism>
<gene>
    <name evidence="12" type="ORF">VB248_20420</name>
</gene>
<evidence type="ECO:0000256" key="5">
    <source>
        <dbReference type="ARBA" id="ARBA00022723"/>
    </source>
</evidence>
<keyword evidence="4" id="KW-0808">Transferase</keyword>
<evidence type="ECO:0000256" key="1">
    <source>
        <dbReference type="ARBA" id="ARBA00001933"/>
    </source>
</evidence>
<dbReference type="Gene3D" id="3.90.1150.10">
    <property type="entry name" value="Aspartate Aminotransferase, domain 1"/>
    <property type="match status" value="1"/>
</dbReference>
<dbReference type="InterPro" id="IPR015422">
    <property type="entry name" value="PyrdxlP-dep_Trfase_small"/>
</dbReference>
<dbReference type="EC" id="2.8.1.7" evidence="3"/>
<evidence type="ECO:0000256" key="4">
    <source>
        <dbReference type="ARBA" id="ARBA00022679"/>
    </source>
</evidence>
<comment type="caution">
    <text evidence="12">The sequence shown here is derived from an EMBL/GenBank/DDBJ whole genome shotgun (WGS) entry which is preliminary data.</text>
</comment>
<dbReference type="InterPro" id="IPR016454">
    <property type="entry name" value="Cysteine_dSase"/>
</dbReference>
<feature type="domain" description="Aminotransferase class V" evidence="11">
    <location>
        <begin position="6"/>
        <end position="368"/>
    </location>
</feature>
<evidence type="ECO:0000256" key="6">
    <source>
        <dbReference type="ARBA" id="ARBA00022898"/>
    </source>
</evidence>
<dbReference type="InterPro" id="IPR020578">
    <property type="entry name" value="Aminotrans_V_PyrdxlP_BS"/>
</dbReference>
<evidence type="ECO:0000256" key="10">
    <source>
        <dbReference type="RuleBase" id="RU004504"/>
    </source>
</evidence>
<keyword evidence="6" id="KW-0663">Pyridoxal phosphate</keyword>
<dbReference type="PANTHER" id="PTHR11601:SF34">
    <property type="entry name" value="CYSTEINE DESULFURASE"/>
    <property type="match status" value="1"/>
</dbReference>
<evidence type="ECO:0000256" key="2">
    <source>
        <dbReference type="ARBA" id="ARBA00006490"/>
    </source>
</evidence>
<protein>
    <recommendedName>
        <fullName evidence="3">cysteine desulfurase</fullName>
        <ecNumber evidence="3">2.8.1.7</ecNumber>
    </recommendedName>
</protein>
<dbReference type="RefSeq" id="WP_323298686.1">
    <property type="nucleotide sequence ID" value="NZ_JAYFUM010000028.1"/>
</dbReference>
<evidence type="ECO:0000313" key="13">
    <source>
        <dbReference type="Proteomes" id="UP001302949"/>
    </source>
</evidence>
<dbReference type="PROSITE" id="PS00595">
    <property type="entry name" value="AA_TRANSFER_CLASS_5"/>
    <property type="match status" value="1"/>
</dbReference>
<comment type="catalytic activity">
    <reaction evidence="9">
        <text>(sulfur carrier)-H + L-cysteine = (sulfur carrier)-SH + L-alanine</text>
        <dbReference type="Rhea" id="RHEA:43892"/>
        <dbReference type="Rhea" id="RHEA-COMP:14737"/>
        <dbReference type="Rhea" id="RHEA-COMP:14739"/>
        <dbReference type="ChEBI" id="CHEBI:29917"/>
        <dbReference type="ChEBI" id="CHEBI:35235"/>
        <dbReference type="ChEBI" id="CHEBI:57972"/>
        <dbReference type="ChEBI" id="CHEBI:64428"/>
        <dbReference type="EC" id="2.8.1.7"/>
    </reaction>
</comment>
<dbReference type="InterPro" id="IPR000192">
    <property type="entry name" value="Aminotrans_V_dom"/>
</dbReference>
<keyword evidence="13" id="KW-1185">Reference proteome</keyword>
<keyword evidence="8" id="KW-0411">Iron-sulfur</keyword>
<dbReference type="PANTHER" id="PTHR11601">
    <property type="entry name" value="CYSTEINE DESULFURYLASE FAMILY MEMBER"/>
    <property type="match status" value="1"/>
</dbReference>
<dbReference type="NCBIfam" id="NF002806">
    <property type="entry name" value="PRK02948.1"/>
    <property type="match status" value="1"/>
</dbReference>
<comment type="similarity">
    <text evidence="2">Belongs to the class-V pyridoxal-phosphate-dependent aminotransferase family. NifS/IscS subfamily.</text>
</comment>
<sequence>MMKYPIYLDYNATCPLDERVLKAMLPYFSEHFGNPASRSHLFGWKAQEAIDIAREQVAELIHANPKEIVFTSGATESNNLALKGLFEHFSPEKNHIITLPTEHKAILDVCLHLEKLGAEITLLQPDSSGMISPEAVEKAIRPNTFLISIMYANNEIGTIQDIAKIGALAKKHNVLFHTDATQAVGKVSVDVREENIDLLSMSGHKLYGPKGIGVLYVNAKSDAKNLVAQMDGGRHQRGFRSGTLNVPLIVGLGKACEIAQFELKKVAKQTENLRNQLEQGILQHVAGTSINGHIEKRLPNVSNISFEGLDGERLLDSFKEIAVSSGSACTSASIEPSHVLKSIGLSDELAQASIRFSVGKYTTQSDIDFTIHYVKEIVESLKL</sequence>
<dbReference type="Proteomes" id="UP001302949">
    <property type="component" value="Unassembled WGS sequence"/>
</dbReference>
<accession>A0ABU5QFB9</accession>
<dbReference type="Pfam" id="PF00266">
    <property type="entry name" value="Aminotran_5"/>
    <property type="match status" value="1"/>
</dbReference>
<dbReference type="InterPro" id="IPR015424">
    <property type="entry name" value="PyrdxlP-dep_Trfase"/>
</dbReference>
<evidence type="ECO:0000256" key="9">
    <source>
        <dbReference type="ARBA" id="ARBA00050776"/>
    </source>
</evidence>
<evidence type="ECO:0000313" key="12">
    <source>
        <dbReference type="EMBL" id="MEA5141531.1"/>
    </source>
</evidence>
<keyword evidence="7" id="KW-0408">Iron</keyword>
<evidence type="ECO:0000259" key="11">
    <source>
        <dbReference type="Pfam" id="PF00266"/>
    </source>
</evidence>
<dbReference type="PIRSF" id="PIRSF005572">
    <property type="entry name" value="NifS"/>
    <property type="match status" value="1"/>
</dbReference>
<dbReference type="InterPro" id="IPR015421">
    <property type="entry name" value="PyrdxlP-dep_Trfase_major"/>
</dbReference>
<proteinExistence type="inferred from homology"/>
<evidence type="ECO:0000256" key="7">
    <source>
        <dbReference type="ARBA" id="ARBA00023004"/>
    </source>
</evidence>
<comment type="cofactor">
    <cofactor evidence="1 10">
        <name>pyridoxal 5'-phosphate</name>
        <dbReference type="ChEBI" id="CHEBI:597326"/>
    </cofactor>
</comment>
<keyword evidence="5" id="KW-0479">Metal-binding</keyword>
<dbReference type="Gene3D" id="3.40.640.10">
    <property type="entry name" value="Type I PLP-dependent aspartate aminotransferase-like (Major domain)"/>
    <property type="match status" value="1"/>
</dbReference>
<reference evidence="12 13" key="1">
    <citation type="submission" date="2023-12" db="EMBL/GenBank/DDBJ databases">
        <title>Novel species of the genus Arcicella isolated from rivers.</title>
        <authorList>
            <person name="Lu H."/>
        </authorList>
    </citation>
    <scope>NUCLEOTIDE SEQUENCE [LARGE SCALE GENOMIC DNA]</scope>
    <source>
        <strain evidence="12 13">KCTC 23307</strain>
    </source>
</reference>
<dbReference type="EMBL" id="JAYFUM010000028">
    <property type="protein sequence ID" value="MEA5141531.1"/>
    <property type="molecule type" value="Genomic_DNA"/>
</dbReference>
<evidence type="ECO:0000256" key="3">
    <source>
        <dbReference type="ARBA" id="ARBA00012239"/>
    </source>
</evidence>